<evidence type="ECO:0000313" key="2">
    <source>
        <dbReference type="Proteomes" id="UP000326287"/>
    </source>
</evidence>
<proteinExistence type="predicted"/>
<dbReference type="RefSeq" id="WP_153240189.1">
    <property type="nucleotide sequence ID" value="NZ_CP036422.1"/>
</dbReference>
<organism evidence="1 2">
    <name type="scientific">Halioglobus maricola</name>
    <dbReference type="NCBI Taxonomy" id="2601894"/>
    <lineage>
        <taxon>Bacteria</taxon>
        <taxon>Pseudomonadati</taxon>
        <taxon>Pseudomonadota</taxon>
        <taxon>Gammaproteobacteria</taxon>
        <taxon>Cellvibrionales</taxon>
        <taxon>Halieaceae</taxon>
        <taxon>Halioglobus</taxon>
    </lineage>
</organism>
<dbReference type="KEGG" id="halc:EY643_16115"/>
<dbReference type="OrthoDB" id="5735964at2"/>
<reference evidence="1 2" key="1">
    <citation type="submission" date="2019-02" db="EMBL/GenBank/DDBJ databases">
        <authorList>
            <person name="Li S.-H."/>
        </authorList>
    </citation>
    <scope>NUCLEOTIDE SEQUENCE [LARGE SCALE GENOMIC DNA]</scope>
    <source>
        <strain evidence="1 2">IMCC14385</strain>
    </source>
</reference>
<accession>A0A5P9NMK4</accession>
<protein>
    <submittedName>
        <fullName evidence="1">MOSC domain-containing protein</fullName>
    </submittedName>
</protein>
<name>A0A5P9NMK4_9GAMM</name>
<evidence type="ECO:0000313" key="1">
    <source>
        <dbReference type="EMBL" id="QFU77051.1"/>
    </source>
</evidence>
<keyword evidence="2" id="KW-1185">Reference proteome</keyword>
<dbReference type="Gene3D" id="2.40.33.20">
    <property type="entry name" value="PK beta-barrel domain-like"/>
    <property type="match status" value="1"/>
</dbReference>
<dbReference type="InterPro" id="IPR011037">
    <property type="entry name" value="Pyrv_Knase-like_insert_dom_sf"/>
</dbReference>
<dbReference type="AlphaFoldDB" id="A0A5P9NMK4"/>
<dbReference type="SUPFAM" id="SSF50800">
    <property type="entry name" value="PK beta-barrel domain-like"/>
    <property type="match status" value="1"/>
</dbReference>
<dbReference type="InterPro" id="IPR052353">
    <property type="entry name" value="Benzoxazolinone_Detox_Enz"/>
</dbReference>
<sequence>MDAESEFQTAEQLQASLAGIKDSPREKGVVEMIVCRPAVNERRNLAACELSVEAGLLGDNWQARGDEDEHGKPANREMQLNLMNVRVIAAIEPDATRWPLAGDQFYVDLDLSDENLPPGTQLAIGQAVIEVTAEPHLGCAKFKQRYGRDAVMFVNSDEGKALNLRGINAKVVTPGLVKVSDTVAKI</sequence>
<dbReference type="PANTHER" id="PTHR30212:SF2">
    <property type="entry name" value="PROTEIN YIIM"/>
    <property type="match status" value="1"/>
</dbReference>
<dbReference type="EMBL" id="CP036422">
    <property type="protein sequence ID" value="QFU77051.1"/>
    <property type="molecule type" value="Genomic_DNA"/>
</dbReference>
<dbReference type="PANTHER" id="PTHR30212">
    <property type="entry name" value="PROTEIN YIIM"/>
    <property type="match status" value="1"/>
</dbReference>
<dbReference type="Proteomes" id="UP000326287">
    <property type="component" value="Chromosome"/>
</dbReference>
<gene>
    <name evidence="1" type="ORF">EY643_16115</name>
</gene>